<evidence type="ECO:0000256" key="2">
    <source>
        <dbReference type="ARBA" id="ARBA00023012"/>
    </source>
</evidence>
<keyword evidence="1 6" id="KW-0597">Phosphoprotein</keyword>
<dbReference type="GO" id="GO:0032993">
    <property type="term" value="C:protein-DNA complex"/>
    <property type="evidence" value="ECO:0007669"/>
    <property type="project" value="TreeGrafter"/>
</dbReference>
<dbReference type="Proteomes" id="UP000315759">
    <property type="component" value="Unassembled WGS sequence"/>
</dbReference>
<dbReference type="PROSITE" id="PS50110">
    <property type="entry name" value="RESPONSE_REGULATORY"/>
    <property type="match status" value="1"/>
</dbReference>
<feature type="non-terminal residue" evidence="8">
    <location>
        <position position="77"/>
    </location>
</feature>
<dbReference type="InterPro" id="IPR011006">
    <property type="entry name" value="CheY-like_superfamily"/>
</dbReference>
<dbReference type="PANTHER" id="PTHR48111:SF1">
    <property type="entry name" value="TWO-COMPONENT RESPONSE REGULATOR ORR33"/>
    <property type="match status" value="1"/>
</dbReference>
<dbReference type="Gene3D" id="3.40.50.2300">
    <property type="match status" value="1"/>
</dbReference>
<keyword evidence="3" id="KW-0805">Transcription regulation</keyword>
<evidence type="ECO:0000256" key="3">
    <source>
        <dbReference type="ARBA" id="ARBA00023015"/>
    </source>
</evidence>
<protein>
    <submittedName>
        <fullName evidence="8">Response regulator transcription factor</fullName>
    </submittedName>
</protein>
<keyword evidence="2" id="KW-0902">Two-component regulatory system</keyword>
<dbReference type="GO" id="GO:0006355">
    <property type="term" value="P:regulation of DNA-templated transcription"/>
    <property type="evidence" value="ECO:0007669"/>
    <property type="project" value="TreeGrafter"/>
</dbReference>
<dbReference type="PANTHER" id="PTHR48111">
    <property type="entry name" value="REGULATOR OF RPOS"/>
    <property type="match status" value="1"/>
</dbReference>
<comment type="caution">
    <text evidence="8">The sequence shown here is derived from an EMBL/GenBank/DDBJ whole genome shotgun (WGS) entry which is preliminary data.</text>
</comment>
<reference evidence="8 9" key="1">
    <citation type="submission" date="2018-10" db="EMBL/GenBank/DDBJ databases">
        <title>Draft genome of Mycobacterium hodleri strain B.</title>
        <authorList>
            <person name="Amande T.J."/>
            <person name="Mcgenity T.J."/>
        </authorList>
    </citation>
    <scope>NUCLEOTIDE SEQUENCE [LARGE SCALE GENOMIC DNA]</scope>
    <source>
        <strain evidence="8 9">B</strain>
    </source>
</reference>
<keyword evidence="4" id="KW-0238">DNA-binding</keyword>
<feature type="domain" description="Response regulatory" evidence="7">
    <location>
        <begin position="9"/>
        <end position="77"/>
    </location>
</feature>
<proteinExistence type="predicted"/>
<name>A0A544VQD0_9MYCO</name>
<accession>A0A544VQD0</accession>
<evidence type="ECO:0000313" key="8">
    <source>
        <dbReference type="EMBL" id="TQR81331.1"/>
    </source>
</evidence>
<dbReference type="RefSeq" id="WP_142556168.1">
    <property type="nucleotide sequence ID" value="NZ_VIFX01000123.1"/>
</dbReference>
<dbReference type="InterPro" id="IPR039420">
    <property type="entry name" value="WalR-like"/>
</dbReference>
<dbReference type="GO" id="GO:0000156">
    <property type="term" value="F:phosphorelay response regulator activity"/>
    <property type="evidence" value="ECO:0007669"/>
    <property type="project" value="TreeGrafter"/>
</dbReference>
<dbReference type="InterPro" id="IPR001789">
    <property type="entry name" value="Sig_transdc_resp-reg_receiver"/>
</dbReference>
<gene>
    <name evidence="8" type="ORF">D8S82_33410</name>
</gene>
<keyword evidence="9" id="KW-1185">Reference proteome</keyword>
<organism evidence="8 9">
    <name type="scientific">Mycolicibacterium hodleri</name>
    <dbReference type="NCBI Taxonomy" id="49897"/>
    <lineage>
        <taxon>Bacteria</taxon>
        <taxon>Bacillati</taxon>
        <taxon>Actinomycetota</taxon>
        <taxon>Actinomycetes</taxon>
        <taxon>Mycobacteriales</taxon>
        <taxon>Mycobacteriaceae</taxon>
        <taxon>Mycolicibacterium</taxon>
    </lineage>
</organism>
<feature type="modified residue" description="4-aspartylphosphate" evidence="6">
    <location>
        <position position="58"/>
    </location>
</feature>
<dbReference type="GO" id="GO:0000976">
    <property type="term" value="F:transcription cis-regulatory region binding"/>
    <property type="evidence" value="ECO:0007669"/>
    <property type="project" value="TreeGrafter"/>
</dbReference>
<dbReference type="EMBL" id="VIFX01000123">
    <property type="protein sequence ID" value="TQR81331.1"/>
    <property type="molecule type" value="Genomic_DNA"/>
</dbReference>
<evidence type="ECO:0000256" key="4">
    <source>
        <dbReference type="ARBA" id="ARBA00023125"/>
    </source>
</evidence>
<evidence type="ECO:0000256" key="5">
    <source>
        <dbReference type="ARBA" id="ARBA00023163"/>
    </source>
</evidence>
<dbReference type="SUPFAM" id="SSF52172">
    <property type="entry name" value="CheY-like"/>
    <property type="match status" value="1"/>
</dbReference>
<dbReference type="Pfam" id="PF00072">
    <property type="entry name" value="Response_reg"/>
    <property type="match status" value="1"/>
</dbReference>
<evidence type="ECO:0000256" key="1">
    <source>
        <dbReference type="ARBA" id="ARBA00022553"/>
    </source>
</evidence>
<keyword evidence="5" id="KW-0804">Transcription</keyword>
<sequence>MPDPTAAPRLLIVEDDRALSALLAELFTDEGYLVDVANDAQQGLHRGLTAGYDALIVDRGLPVMDGIELIGVLRSRG</sequence>
<dbReference type="AlphaFoldDB" id="A0A544VQD0"/>
<evidence type="ECO:0000256" key="6">
    <source>
        <dbReference type="PROSITE-ProRule" id="PRU00169"/>
    </source>
</evidence>
<evidence type="ECO:0000259" key="7">
    <source>
        <dbReference type="PROSITE" id="PS50110"/>
    </source>
</evidence>
<dbReference type="GO" id="GO:0005829">
    <property type="term" value="C:cytosol"/>
    <property type="evidence" value="ECO:0007669"/>
    <property type="project" value="TreeGrafter"/>
</dbReference>
<evidence type="ECO:0000313" key="9">
    <source>
        <dbReference type="Proteomes" id="UP000315759"/>
    </source>
</evidence>